<sequence>MHGKIEAALEKVYGEAQPWGDLAGGAIRGYAAGLPLPHWHLITIGTGQGYELSLRVARGPADAAPPDWCVALLLDLREQPLAPGRLMRMHPRGSLTALALTVDPEFDVLDTLTFLQVAALTEAEYERARTGHVIPTLWRIGQDVPLHIIDPAQR</sequence>
<dbReference type="RefSeq" id="WP_184969924.1">
    <property type="nucleotide sequence ID" value="NZ_JACHIN010000012.1"/>
</dbReference>
<evidence type="ECO:0008006" key="3">
    <source>
        <dbReference type="Google" id="ProtNLM"/>
    </source>
</evidence>
<dbReference type="SUPFAM" id="SSF103359">
    <property type="entry name" value="Suppressor of Fused, N-terminal domain"/>
    <property type="match status" value="1"/>
</dbReference>
<dbReference type="Proteomes" id="UP000568380">
    <property type="component" value="Unassembled WGS sequence"/>
</dbReference>
<evidence type="ECO:0000313" key="1">
    <source>
        <dbReference type="EMBL" id="MBB5082052.1"/>
    </source>
</evidence>
<dbReference type="InterPro" id="IPR037181">
    <property type="entry name" value="SUFU_N"/>
</dbReference>
<dbReference type="EMBL" id="JACHIN010000012">
    <property type="protein sequence ID" value="MBB5082052.1"/>
    <property type="molecule type" value="Genomic_DNA"/>
</dbReference>
<proteinExistence type="predicted"/>
<keyword evidence="2" id="KW-1185">Reference proteome</keyword>
<evidence type="ECO:0000313" key="2">
    <source>
        <dbReference type="Proteomes" id="UP000568380"/>
    </source>
</evidence>
<reference evidence="1 2" key="1">
    <citation type="submission" date="2020-08" db="EMBL/GenBank/DDBJ databases">
        <title>Genomic Encyclopedia of Type Strains, Phase IV (KMG-IV): sequencing the most valuable type-strain genomes for metagenomic binning, comparative biology and taxonomic classification.</title>
        <authorList>
            <person name="Goeker M."/>
        </authorList>
    </citation>
    <scope>NUCLEOTIDE SEQUENCE [LARGE SCALE GENOMIC DNA]</scope>
    <source>
        <strain evidence="1 2">DSM 45385</strain>
    </source>
</reference>
<dbReference type="AlphaFoldDB" id="A0A7W8A9C6"/>
<accession>A0A7W8A9C6</accession>
<comment type="caution">
    <text evidence="1">The sequence shown here is derived from an EMBL/GenBank/DDBJ whole genome shotgun (WGS) entry which is preliminary data.</text>
</comment>
<organism evidence="1 2">
    <name type="scientific">Nonomuraea endophytica</name>
    <dbReference type="NCBI Taxonomy" id="714136"/>
    <lineage>
        <taxon>Bacteria</taxon>
        <taxon>Bacillati</taxon>
        <taxon>Actinomycetota</taxon>
        <taxon>Actinomycetes</taxon>
        <taxon>Streptosporangiales</taxon>
        <taxon>Streptosporangiaceae</taxon>
        <taxon>Nonomuraea</taxon>
    </lineage>
</organism>
<gene>
    <name evidence="1" type="ORF">HNR40_007547</name>
</gene>
<protein>
    <recommendedName>
        <fullName evidence="3">Suppressor of fused domain protein</fullName>
    </recommendedName>
</protein>
<name>A0A7W8A9C6_9ACTN</name>